<dbReference type="AlphaFoldDB" id="A0AAD7NCM8"/>
<accession>A0AAD7NCM8</accession>
<keyword evidence="2" id="KW-1185">Reference proteome</keyword>
<reference evidence="1" key="1">
    <citation type="submission" date="2023-03" db="EMBL/GenBank/DDBJ databases">
        <title>Massive genome expansion in bonnet fungi (Mycena s.s.) driven by repeated elements and novel gene families across ecological guilds.</title>
        <authorList>
            <consortium name="Lawrence Berkeley National Laboratory"/>
            <person name="Harder C.B."/>
            <person name="Miyauchi S."/>
            <person name="Viragh M."/>
            <person name="Kuo A."/>
            <person name="Thoen E."/>
            <person name="Andreopoulos B."/>
            <person name="Lu D."/>
            <person name="Skrede I."/>
            <person name="Drula E."/>
            <person name="Henrissat B."/>
            <person name="Morin E."/>
            <person name="Kohler A."/>
            <person name="Barry K."/>
            <person name="LaButti K."/>
            <person name="Morin E."/>
            <person name="Salamov A."/>
            <person name="Lipzen A."/>
            <person name="Mereny Z."/>
            <person name="Hegedus B."/>
            <person name="Baldrian P."/>
            <person name="Stursova M."/>
            <person name="Weitz H."/>
            <person name="Taylor A."/>
            <person name="Grigoriev I.V."/>
            <person name="Nagy L.G."/>
            <person name="Martin F."/>
            <person name="Kauserud H."/>
        </authorList>
    </citation>
    <scope>NUCLEOTIDE SEQUENCE</scope>
    <source>
        <strain evidence="1">CBHHK188m</strain>
    </source>
</reference>
<dbReference type="Proteomes" id="UP001215280">
    <property type="component" value="Unassembled WGS sequence"/>
</dbReference>
<gene>
    <name evidence="1" type="ORF">DFH07DRAFT_823277</name>
</gene>
<protein>
    <submittedName>
        <fullName evidence="1">Uncharacterized protein</fullName>
    </submittedName>
</protein>
<comment type="caution">
    <text evidence="1">The sequence shown here is derived from an EMBL/GenBank/DDBJ whole genome shotgun (WGS) entry which is preliminary data.</text>
</comment>
<evidence type="ECO:0000313" key="2">
    <source>
        <dbReference type="Proteomes" id="UP001215280"/>
    </source>
</evidence>
<organism evidence="1 2">
    <name type="scientific">Mycena maculata</name>
    <dbReference type="NCBI Taxonomy" id="230809"/>
    <lineage>
        <taxon>Eukaryota</taxon>
        <taxon>Fungi</taxon>
        <taxon>Dikarya</taxon>
        <taxon>Basidiomycota</taxon>
        <taxon>Agaricomycotina</taxon>
        <taxon>Agaricomycetes</taxon>
        <taxon>Agaricomycetidae</taxon>
        <taxon>Agaricales</taxon>
        <taxon>Marasmiineae</taxon>
        <taxon>Mycenaceae</taxon>
        <taxon>Mycena</taxon>
    </lineage>
</organism>
<sequence>MTDIPRELIDAILGEVKDMESLKRCALSAPALRGSSQRILLHSMSVHAEGRRDYNAACALLAVSPHVATYITRFTVYVSSSPATPEKLRSFQQLLSKLTHVRRCAIRGGTSGSWHDFATLVPALFEFILRSDLTKLHVLFVSELPIPALAVLVSSAPQVSFYNVGVDTNGYDGASLAGKQSNSKLQQLLVLQSDGVCDVLGRPQFAPSRANLRRLSVRSADVDISVGIFFATANTLEHIGFHYRPYNVVLDHLPYLPVLRSVDIPMESSSAHKQHLIDSVASIVVSRPPCLEEIIITYRLQSFHTAFLRSETVAALDAVLGSDATAPRIRWRLSFGWGNDIQTSNRLADFAALVRVEMPTLYRRGKVTCERYYLWGEEGEWALR</sequence>
<dbReference type="EMBL" id="JARJLG010000068">
    <property type="protein sequence ID" value="KAJ7754169.1"/>
    <property type="molecule type" value="Genomic_DNA"/>
</dbReference>
<name>A0AAD7NCM8_9AGAR</name>
<proteinExistence type="predicted"/>
<evidence type="ECO:0000313" key="1">
    <source>
        <dbReference type="EMBL" id="KAJ7754169.1"/>
    </source>
</evidence>